<comment type="caution">
    <text evidence="2">The sequence shown here is derived from an EMBL/GenBank/DDBJ whole genome shotgun (WGS) entry which is preliminary data.</text>
</comment>
<protein>
    <submittedName>
        <fullName evidence="2">Anti-anti-sigma factor</fullName>
    </submittedName>
</protein>
<dbReference type="SUPFAM" id="SSF52091">
    <property type="entry name" value="SpoIIaa-like"/>
    <property type="match status" value="1"/>
</dbReference>
<dbReference type="Pfam" id="PF13466">
    <property type="entry name" value="STAS_2"/>
    <property type="match status" value="1"/>
</dbReference>
<accession>A0A7Z0CKU1</accession>
<evidence type="ECO:0000259" key="1">
    <source>
        <dbReference type="PROSITE" id="PS50801"/>
    </source>
</evidence>
<gene>
    <name evidence="2" type="ORF">BJ993_001599</name>
</gene>
<dbReference type="InterPro" id="IPR036513">
    <property type="entry name" value="STAS_dom_sf"/>
</dbReference>
<organism evidence="2 3">
    <name type="scientific">Nocardioides aromaticivorans</name>
    <dbReference type="NCBI Taxonomy" id="200618"/>
    <lineage>
        <taxon>Bacteria</taxon>
        <taxon>Bacillati</taxon>
        <taxon>Actinomycetota</taxon>
        <taxon>Actinomycetes</taxon>
        <taxon>Propionibacteriales</taxon>
        <taxon>Nocardioidaceae</taxon>
        <taxon>Nocardioides</taxon>
    </lineage>
</organism>
<dbReference type="EMBL" id="JACBZM010000001">
    <property type="protein sequence ID" value="NYI44519.1"/>
    <property type="molecule type" value="Genomic_DNA"/>
</dbReference>
<dbReference type="InterPro" id="IPR002645">
    <property type="entry name" value="STAS_dom"/>
</dbReference>
<dbReference type="InterPro" id="IPR058548">
    <property type="entry name" value="MlaB-like_STAS"/>
</dbReference>
<dbReference type="CDD" id="cd07043">
    <property type="entry name" value="STAS_anti-anti-sigma_factors"/>
    <property type="match status" value="1"/>
</dbReference>
<dbReference type="PROSITE" id="PS50801">
    <property type="entry name" value="STAS"/>
    <property type="match status" value="1"/>
</dbReference>
<dbReference type="Proteomes" id="UP000562045">
    <property type="component" value="Unassembled WGS sequence"/>
</dbReference>
<dbReference type="Gene3D" id="3.30.750.24">
    <property type="entry name" value="STAS domain"/>
    <property type="match status" value="1"/>
</dbReference>
<feature type="domain" description="STAS" evidence="1">
    <location>
        <begin position="25"/>
        <end position="99"/>
    </location>
</feature>
<evidence type="ECO:0000313" key="3">
    <source>
        <dbReference type="Proteomes" id="UP000562045"/>
    </source>
</evidence>
<proteinExistence type="predicted"/>
<evidence type="ECO:0000313" key="2">
    <source>
        <dbReference type="EMBL" id="NYI44519.1"/>
    </source>
</evidence>
<sequence length="165" mass="17381">MRPPRSPAFSASVRARGADPNGAYVDVAGDLDLEGRELLDAAVITCLHARPPRVLLDLHRVTFMDCAGTKGLLACRVRAAAEDARLVVVEPSIAVTRVLTPEVAVVLGVDAASGTSGSVPSRRLECVPCGRRTPHVVGEQTVGTDGGVLVQWWRCTECEEGNAIG</sequence>
<dbReference type="AlphaFoldDB" id="A0A7Z0CKU1"/>
<reference evidence="2 3" key="1">
    <citation type="submission" date="2020-07" db="EMBL/GenBank/DDBJ databases">
        <title>Sequencing the genomes of 1000 actinobacteria strains.</title>
        <authorList>
            <person name="Klenk H.-P."/>
        </authorList>
    </citation>
    <scope>NUCLEOTIDE SEQUENCE [LARGE SCALE GENOMIC DNA]</scope>
    <source>
        <strain evidence="2 3">DSM 15131</strain>
    </source>
</reference>
<name>A0A7Z0CKU1_9ACTN</name>
<dbReference type="RefSeq" id="WP_179648353.1">
    <property type="nucleotide sequence ID" value="NZ_JACBZM010000001.1"/>
</dbReference>